<proteinExistence type="predicted"/>
<dbReference type="EMBL" id="JAHQCS010000122">
    <property type="protein sequence ID" value="MBU9713167.1"/>
    <property type="molecule type" value="Genomic_DNA"/>
</dbReference>
<dbReference type="PROSITE" id="PS51257">
    <property type="entry name" value="PROKAR_LIPOPROTEIN"/>
    <property type="match status" value="1"/>
</dbReference>
<dbReference type="Proteomes" id="UP000784880">
    <property type="component" value="Unassembled WGS sequence"/>
</dbReference>
<reference evidence="1 2" key="1">
    <citation type="submission" date="2021-06" db="EMBL/GenBank/DDBJ databases">
        <title>Bacillus sp. RD4P76, an endophyte from a halophyte.</title>
        <authorList>
            <person name="Sun J.-Q."/>
        </authorList>
    </citation>
    <scope>NUCLEOTIDE SEQUENCE [LARGE SCALE GENOMIC DNA]</scope>
    <source>
        <strain evidence="1 2">CGMCC 1.15917</strain>
    </source>
</reference>
<gene>
    <name evidence="1" type="ORF">KS419_15655</name>
</gene>
<sequence length="188" mass="21855">MSGCKKRNQFLTIISVILYSILITGCFNPSSEEFSALEHSTIVSDTEAGDFLLRLIGEKEIYREGEKLSVKAKLMYVGEEEEMVITHDGQPFLFYVRENRSGFELLNEKDKHEDDITIKQGDWLEVELNEEYLVILDNQENNVMDFSFQGEYLPIGEYEIEVQTDFYTNLTEVQRHNYNSSLVIQIVE</sequence>
<keyword evidence="2" id="KW-1185">Reference proteome</keyword>
<comment type="caution">
    <text evidence="1">The sequence shown here is derived from an EMBL/GenBank/DDBJ whole genome shotgun (WGS) entry which is preliminary data.</text>
</comment>
<name>A0ABS6JK27_9BACI</name>
<evidence type="ECO:0000313" key="2">
    <source>
        <dbReference type="Proteomes" id="UP000784880"/>
    </source>
</evidence>
<accession>A0ABS6JK27</accession>
<evidence type="ECO:0000313" key="1">
    <source>
        <dbReference type="EMBL" id="MBU9713167.1"/>
    </source>
</evidence>
<organism evidence="1 2">
    <name type="scientific">Evansella tamaricis</name>
    <dbReference type="NCBI Taxonomy" id="2069301"/>
    <lineage>
        <taxon>Bacteria</taxon>
        <taxon>Bacillati</taxon>
        <taxon>Bacillota</taxon>
        <taxon>Bacilli</taxon>
        <taxon>Bacillales</taxon>
        <taxon>Bacillaceae</taxon>
        <taxon>Evansella</taxon>
    </lineage>
</organism>
<evidence type="ECO:0008006" key="3">
    <source>
        <dbReference type="Google" id="ProtNLM"/>
    </source>
</evidence>
<protein>
    <recommendedName>
        <fullName evidence="3">Intracellular proteinase inhibitor BsuPI domain-containing protein</fullName>
    </recommendedName>
</protein>
<dbReference type="RefSeq" id="WP_217067338.1">
    <property type="nucleotide sequence ID" value="NZ_JAHQCS010000122.1"/>
</dbReference>